<evidence type="ECO:0000256" key="10">
    <source>
        <dbReference type="ARBA" id="ARBA00023157"/>
    </source>
</evidence>
<dbReference type="InterPro" id="IPR008263">
    <property type="entry name" value="GH16_AS"/>
</dbReference>
<dbReference type="GO" id="GO:0010411">
    <property type="term" value="P:xyloglucan metabolic process"/>
    <property type="evidence" value="ECO:0007669"/>
    <property type="project" value="InterPro"/>
</dbReference>
<evidence type="ECO:0000256" key="2">
    <source>
        <dbReference type="ARBA" id="ARBA00004271"/>
    </source>
</evidence>
<dbReference type="InterPro" id="IPR044791">
    <property type="entry name" value="Beta-glucanase/XTH"/>
</dbReference>
<feature type="chain" id="PRO_5025600643" description="xyloglucan:xyloglucosyl transferase" evidence="15">
    <location>
        <begin position="23"/>
        <end position="540"/>
    </location>
</feature>
<accession>A0A6A2Y0P6</accession>
<feature type="domain" description="GH16" evidence="16">
    <location>
        <begin position="6"/>
        <end position="213"/>
    </location>
</feature>
<dbReference type="PROSITE" id="PS51762">
    <property type="entry name" value="GH16_2"/>
    <property type="match status" value="1"/>
</dbReference>
<dbReference type="Proteomes" id="UP000436088">
    <property type="component" value="Unassembled WGS sequence"/>
</dbReference>
<evidence type="ECO:0000256" key="8">
    <source>
        <dbReference type="ARBA" id="ARBA00022729"/>
    </source>
</evidence>
<keyword evidence="4" id="KW-0134">Cell wall</keyword>
<dbReference type="InterPro" id="IPR010713">
    <property type="entry name" value="XET_C"/>
</dbReference>
<evidence type="ECO:0000256" key="14">
    <source>
        <dbReference type="ARBA" id="ARBA00034022"/>
    </source>
</evidence>
<evidence type="ECO:0000256" key="6">
    <source>
        <dbReference type="ARBA" id="ARBA00022525"/>
    </source>
</evidence>
<dbReference type="EC" id="2.4.1.207" evidence="3"/>
<keyword evidence="5" id="KW-0052">Apoplast</keyword>
<keyword evidence="9" id="KW-0378">Hydrolase</keyword>
<evidence type="ECO:0000256" key="11">
    <source>
        <dbReference type="ARBA" id="ARBA00023180"/>
    </source>
</evidence>
<dbReference type="PANTHER" id="PTHR31062">
    <property type="entry name" value="XYLOGLUCAN ENDOTRANSGLUCOSYLASE/HYDROLASE PROTEIN 8-RELATED"/>
    <property type="match status" value="1"/>
</dbReference>
<evidence type="ECO:0000256" key="15">
    <source>
        <dbReference type="SAM" id="SignalP"/>
    </source>
</evidence>
<name>A0A6A2Y0P6_HIBSY</name>
<keyword evidence="10" id="KW-1015">Disulfide bond</keyword>
<dbReference type="InterPro" id="IPR000757">
    <property type="entry name" value="Beta-glucanase-like"/>
</dbReference>
<evidence type="ECO:0000256" key="1">
    <source>
        <dbReference type="ARBA" id="ARBA00004191"/>
    </source>
</evidence>
<comment type="catalytic activity">
    <reaction evidence="14">
        <text>breaks a beta-(1-&gt;4) bond in the backbone of a xyloglucan and transfers the xyloglucanyl segment on to O-4 of the non-reducing terminal glucose residue of an acceptor, which can be a xyloglucan or an oligosaccharide of xyloglucan.</text>
        <dbReference type="EC" id="2.4.1.207"/>
    </reaction>
</comment>
<dbReference type="InterPro" id="IPR016455">
    <property type="entry name" value="XTH"/>
</dbReference>
<evidence type="ECO:0000256" key="3">
    <source>
        <dbReference type="ARBA" id="ARBA00012152"/>
    </source>
</evidence>
<dbReference type="Pfam" id="PF00722">
    <property type="entry name" value="Glyco_hydro_16"/>
    <property type="match status" value="1"/>
</dbReference>
<reference evidence="17" key="1">
    <citation type="submission" date="2019-09" db="EMBL/GenBank/DDBJ databases">
        <title>Draft genome information of white flower Hibiscus syriacus.</title>
        <authorList>
            <person name="Kim Y.-M."/>
        </authorList>
    </citation>
    <scope>NUCLEOTIDE SEQUENCE [LARGE SCALE GENOMIC DNA]</scope>
    <source>
        <strain evidence="17">YM2019G1</strain>
    </source>
</reference>
<dbReference type="FunFam" id="2.60.120.200:FF:000025">
    <property type="entry name" value="Xyloglucan endotransglucosylase/hydrolase"/>
    <property type="match status" value="1"/>
</dbReference>
<evidence type="ECO:0000256" key="9">
    <source>
        <dbReference type="ARBA" id="ARBA00022801"/>
    </source>
</evidence>
<evidence type="ECO:0000256" key="4">
    <source>
        <dbReference type="ARBA" id="ARBA00022512"/>
    </source>
</evidence>
<keyword evidence="13" id="KW-0961">Cell wall biogenesis/degradation</keyword>
<dbReference type="InterPro" id="IPR013320">
    <property type="entry name" value="ConA-like_dom_sf"/>
</dbReference>
<evidence type="ECO:0000256" key="7">
    <source>
        <dbReference type="ARBA" id="ARBA00022679"/>
    </source>
</evidence>
<dbReference type="GO" id="GO:0071555">
    <property type="term" value="P:cell wall organization"/>
    <property type="evidence" value="ECO:0007669"/>
    <property type="project" value="UniProtKB-KW"/>
</dbReference>
<comment type="caution">
    <text evidence="17">The sequence shown here is derived from an EMBL/GenBank/DDBJ whole genome shotgun (WGS) entry which is preliminary data.</text>
</comment>
<dbReference type="SUPFAM" id="SSF49899">
    <property type="entry name" value="Concanavalin A-like lectins/glucanases"/>
    <property type="match status" value="1"/>
</dbReference>
<evidence type="ECO:0000313" key="17">
    <source>
        <dbReference type="EMBL" id="KAE8661094.1"/>
    </source>
</evidence>
<keyword evidence="8 15" id="KW-0732">Signal</keyword>
<dbReference type="AlphaFoldDB" id="A0A6A2Y0P6"/>
<protein>
    <recommendedName>
        <fullName evidence="3">xyloglucan:xyloglucosyl transferase</fullName>
        <ecNumber evidence="3">2.4.1.207</ecNumber>
    </recommendedName>
</protein>
<dbReference type="EMBL" id="VEPZ02001726">
    <property type="protein sequence ID" value="KAE8661094.1"/>
    <property type="molecule type" value="Genomic_DNA"/>
</dbReference>
<sequence>MASPAVISSLLFYSFIAASTVAANFHRDFDITWGDGRGKIVNNGDVLTLSLDKASGSGFQSKNEYLFGKIDMQLKLVPGNSAGIVTAYYLSSKGSNWDEIDFEFLGNLSSDPYILHTNVFSQGKGNREQQFYLWFDPTADFHTYSILWNPQRIIFSVDGTPIREFKNLESMGVPFPKDQPMRIYSSLWNADDWATRGGVVKTDWTQAPFTASYRNFNANACIWSTGSSSCSSNSPAASKPNNEWLSQDLDSSNQERLQWVQKNYMIYNYCADTKRTLEAIIFVTMQICTVTAAKISRYNFTVLAHADVGSEAMSTFALAETLRIKFRASDIAGKFKIAKQIPSEGALGGLILLWDPNFIIINSPNDQSEKNVFLRDKGGKSVSASRLNMFLISDGVLSKYPTLYGPCPFKWFGHWGDGNEYVIAMEAAIRNNQKVWQATASANGSYAPRPDRDLEFFKDSGAGCLKDVVDESQFAFIAGKKLVDCCLMANELREASYGVSWVTLGSSEEFYGNVEFDIRQIPRWLDGWKGKLLSFGGGVT</sequence>
<dbReference type="GO" id="GO:0004553">
    <property type="term" value="F:hydrolase activity, hydrolyzing O-glycosyl compounds"/>
    <property type="evidence" value="ECO:0007669"/>
    <property type="project" value="InterPro"/>
</dbReference>
<feature type="signal peptide" evidence="15">
    <location>
        <begin position="1"/>
        <end position="22"/>
    </location>
</feature>
<dbReference type="Pfam" id="PF06955">
    <property type="entry name" value="XET_C"/>
    <property type="match status" value="1"/>
</dbReference>
<proteinExistence type="predicted"/>
<keyword evidence="12" id="KW-0326">Glycosidase</keyword>
<evidence type="ECO:0000256" key="12">
    <source>
        <dbReference type="ARBA" id="ARBA00023295"/>
    </source>
</evidence>
<dbReference type="GO" id="GO:0016762">
    <property type="term" value="F:xyloglucan:xyloglucosyl transferase activity"/>
    <property type="evidence" value="ECO:0007669"/>
    <property type="project" value="UniProtKB-EC"/>
</dbReference>
<keyword evidence="6" id="KW-0964">Secreted</keyword>
<dbReference type="GO" id="GO:0042546">
    <property type="term" value="P:cell wall biogenesis"/>
    <property type="evidence" value="ECO:0007669"/>
    <property type="project" value="InterPro"/>
</dbReference>
<keyword evidence="7" id="KW-0808">Transferase</keyword>
<evidence type="ECO:0000256" key="5">
    <source>
        <dbReference type="ARBA" id="ARBA00022523"/>
    </source>
</evidence>
<dbReference type="CDD" id="cd02176">
    <property type="entry name" value="GH16_XET"/>
    <property type="match status" value="1"/>
</dbReference>
<keyword evidence="11" id="KW-0325">Glycoprotein</keyword>
<comment type="subcellular location">
    <subcellularLocation>
        <location evidence="1">Secreted</location>
        <location evidence="1">Cell wall</location>
    </subcellularLocation>
    <subcellularLocation>
        <location evidence="2">Secreted</location>
        <location evidence="2">Extracellular space</location>
        <location evidence="2">Apoplast</location>
    </subcellularLocation>
</comment>
<dbReference type="PROSITE" id="PS01034">
    <property type="entry name" value="GH16_1"/>
    <property type="match status" value="1"/>
</dbReference>
<keyword evidence="18" id="KW-1185">Reference proteome</keyword>
<dbReference type="GO" id="GO:0048046">
    <property type="term" value="C:apoplast"/>
    <property type="evidence" value="ECO:0007669"/>
    <property type="project" value="UniProtKB-SubCell"/>
</dbReference>
<evidence type="ECO:0000259" key="16">
    <source>
        <dbReference type="PROSITE" id="PS51762"/>
    </source>
</evidence>
<evidence type="ECO:0000313" key="18">
    <source>
        <dbReference type="Proteomes" id="UP000436088"/>
    </source>
</evidence>
<dbReference type="Gene3D" id="2.60.120.200">
    <property type="match status" value="1"/>
</dbReference>
<organism evidence="17 18">
    <name type="scientific">Hibiscus syriacus</name>
    <name type="common">Rose of Sharon</name>
    <dbReference type="NCBI Taxonomy" id="106335"/>
    <lineage>
        <taxon>Eukaryota</taxon>
        <taxon>Viridiplantae</taxon>
        <taxon>Streptophyta</taxon>
        <taxon>Embryophyta</taxon>
        <taxon>Tracheophyta</taxon>
        <taxon>Spermatophyta</taxon>
        <taxon>Magnoliopsida</taxon>
        <taxon>eudicotyledons</taxon>
        <taxon>Gunneridae</taxon>
        <taxon>Pentapetalae</taxon>
        <taxon>rosids</taxon>
        <taxon>malvids</taxon>
        <taxon>Malvales</taxon>
        <taxon>Malvaceae</taxon>
        <taxon>Malvoideae</taxon>
        <taxon>Hibiscus</taxon>
    </lineage>
</organism>
<evidence type="ECO:0000256" key="13">
    <source>
        <dbReference type="ARBA" id="ARBA00023316"/>
    </source>
</evidence>
<gene>
    <name evidence="17" type="ORF">F3Y22_tig00116939pilonHSYRG00215</name>
</gene>